<evidence type="ECO:0000256" key="1">
    <source>
        <dbReference type="SAM" id="Phobius"/>
    </source>
</evidence>
<organism evidence="2 3">
    <name type="scientific">Candidatus Lokiarchaeum ossiferum</name>
    <dbReference type="NCBI Taxonomy" id="2951803"/>
    <lineage>
        <taxon>Archaea</taxon>
        <taxon>Promethearchaeati</taxon>
        <taxon>Promethearchaeota</taxon>
        <taxon>Promethearchaeia</taxon>
        <taxon>Promethearchaeales</taxon>
        <taxon>Promethearchaeaceae</taxon>
        <taxon>Candidatus Lokiarchaeum</taxon>
    </lineage>
</organism>
<dbReference type="EMBL" id="CP104013">
    <property type="protein sequence ID" value="UYP48806.1"/>
    <property type="molecule type" value="Genomic_DNA"/>
</dbReference>
<protein>
    <recommendedName>
        <fullName evidence="4">ABC transporter permease</fullName>
    </recommendedName>
</protein>
<evidence type="ECO:0008006" key="4">
    <source>
        <dbReference type="Google" id="ProtNLM"/>
    </source>
</evidence>
<feature type="transmembrane region" description="Helical" evidence="1">
    <location>
        <begin position="116"/>
        <end position="137"/>
    </location>
</feature>
<keyword evidence="1" id="KW-0472">Membrane</keyword>
<proteinExistence type="predicted"/>
<dbReference type="Proteomes" id="UP001208689">
    <property type="component" value="Chromosome"/>
</dbReference>
<feature type="transmembrane region" description="Helical" evidence="1">
    <location>
        <begin position="230"/>
        <end position="256"/>
    </location>
</feature>
<evidence type="ECO:0000313" key="3">
    <source>
        <dbReference type="Proteomes" id="UP001208689"/>
    </source>
</evidence>
<gene>
    <name evidence="2" type="ORF">NEF87_005091</name>
</gene>
<feature type="transmembrane region" description="Helical" evidence="1">
    <location>
        <begin position="149"/>
        <end position="172"/>
    </location>
</feature>
<reference evidence="2" key="1">
    <citation type="submission" date="2022-09" db="EMBL/GenBank/DDBJ databases">
        <title>Actin cytoskeleton and complex cell architecture in an #Asgard archaeon.</title>
        <authorList>
            <person name="Ponce Toledo R.I."/>
            <person name="Schleper C."/>
            <person name="Rodrigues Oliveira T."/>
            <person name="Wollweber F."/>
            <person name="Xu J."/>
            <person name="Rittmann S."/>
            <person name="Klingl A."/>
            <person name="Pilhofer M."/>
        </authorList>
    </citation>
    <scope>NUCLEOTIDE SEQUENCE</scope>
    <source>
        <strain evidence="2">B-35</strain>
    </source>
</reference>
<accession>A0ABY6HZ50</accession>
<feature type="transmembrane region" description="Helical" evidence="1">
    <location>
        <begin position="27"/>
        <end position="45"/>
    </location>
</feature>
<feature type="transmembrane region" description="Helical" evidence="1">
    <location>
        <begin position="65"/>
        <end position="86"/>
    </location>
</feature>
<keyword evidence="3" id="KW-1185">Reference proteome</keyword>
<name>A0ABY6HZ50_9ARCH</name>
<keyword evidence="1" id="KW-1133">Transmembrane helix</keyword>
<keyword evidence="1" id="KW-0812">Transmembrane</keyword>
<sequence>MVEFEMKRSQQYIEVVRMTLKIYLKDFRILVTLCFVFMLPIILAYKIPDYLIELVRNSETFHDIIVWPNLIEFIVIFRYLAIFLTFDIISAEYHNSTILPLTVNPISRHRLILGRFFTYCFLLFLIESIAYLILVMITNSGYEFQILNSVIWVGYFSLIMANVITLSISILLSVLIKKPINSLILHLLFIFIAEPIVERFKESEYLSISHNVESIINIFQEDIKNNTFHYSIAIIIPFFPFLIISSGILMLCILSFKFLDIKSN</sequence>
<evidence type="ECO:0000313" key="2">
    <source>
        <dbReference type="EMBL" id="UYP48806.1"/>
    </source>
</evidence>
<feature type="transmembrane region" description="Helical" evidence="1">
    <location>
        <begin position="179"/>
        <end position="197"/>
    </location>
</feature>